<dbReference type="RefSeq" id="WP_060766333.1">
    <property type="nucleotide sequence ID" value="NZ_LCYC01000062.1"/>
</dbReference>
<proteinExistence type="predicted"/>
<dbReference type="PATRIC" id="fig|294.195.peg.6248"/>
<dbReference type="EMBL" id="LCYC01000062">
    <property type="protein sequence ID" value="KWV71185.1"/>
    <property type="molecule type" value="Genomic_DNA"/>
</dbReference>
<evidence type="ECO:0000313" key="2">
    <source>
        <dbReference type="Proteomes" id="UP000063434"/>
    </source>
</evidence>
<protein>
    <recommendedName>
        <fullName evidence="3">Integrase</fullName>
    </recommendedName>
</protein>
<comment type="caution">
    <text evidence="1">The sequence shown here is derived from an EMBL/GenBank/DDBJ whole genome shotgun (WGS) entry which is preliminary data.</text>
</comment>
<dbReference type="AlphaFoldDB" id="A0A109KKZ5"/>
<gene>
    <name evidence="1" type="ORF">PFL603g_05868</name>
</gene>
<sequence>MAEIVFFVPKAEKEAKQNLADFIELCRDRLTVFGEDLDWNSNAWPKVVNFTVKGAPSRGYRPDQILNAEILPFAKAYVRYQQGIKPSQLFNEMKALRCIEPALLSVKGVADITLVDSTVMDIAGGFARQYNATGYQAGKALEKLVKFLNESKIIPRRVEWRNSISKPSEIDRTDPETKEKRAKKLPTDFQLESMAEMFANNPQHPRDRFTTSIFALLMSAPSRITEVQKLPLNVFHRERDKEGVEHLGLRFFAGKGYAWDIKFVPEYIEDITEEAVRRLTDLSAEGRALARWYETNPSKFYRHDECPNVPEDAPLTDSQVCLALGLSADGGKANIDPYFVKYKPYQQYRKTREPLTLAFLNEYCHSVLPKGFPWLDVERKLKYSEALCCYRAHEFRLDLTTSRVKLWAPGKSLFSTDLNFIPGQERSIWTRNGYKNPDGSEMTMTSHALRHLLNTAAQRGKLGQLDISRWSGRANLHQNAVYNHMTEDEYVKISENALPEGVLEKVHANVPVTLADLDAVGDAIAHVTIYGFCVHDHSMTPCQKHMDCLNCTEHACVKGDAEKLERLKLQRRLTQVQLDKAKAADASGYFGADRWSQHQLKTLERLDQLIKIMENPDIRDGSVIMLNNDQEYSPLKREIAARQGIKRLAEPVAELPLLDFAMDMF</sequence>
<evidence type="ECO:0000313" key="1">
    <source>
        <dbReference type="EMBL" id="KWV71185.1"/>
    </source>
</evidence>
<organism evidence="1 2">
    <name type="scientific">Pseudomonas fluorescens</name>
    <dbReference type="NCBI Taxonomy" id="294"/>
    <lineage>
        <taxon>Bacteria</taxon>
        <taxon>Pseudomonadati</taxon>
        <taxon>Pseudomonadota</taxon>
        <taxon>Gammaproteobacteria</taxon>
        <taxon>Pseudomonadales</taxon>
        <taxon>Pseudomonadaceae</taxon>
        <taxon>Pseudomonas</taxon>
    </lineage>
</organism>
<dbReference type="Proteomes" id="UP000063434">
    <property type="component" value="Unassembled WGS sequence"/>
</dbReference>
<name>A0A109KKZ5_PSEFL</name>
<accession>A0A109KKZ5</accession>
<evidence type="ECO:0008006" key="3">
    <source>
        <dbReference type="Google" id="ProtNLM"/>
    </source>
</evidence>
<reference evidence="1 2" key="1">
    <citation type="submission" date="2015-05" db="EMBL/GenBank/DDBJ databases">
        <title>A genomic and transcriptomic approach to investigate the blue pigment phenotype in Pseudomonas fluorescens.</title>
        <authorList>
            <person name="Andreani N.A."/>
            <person name="Cardazzo B."/>
        </authorList>
    </citation>
    <scope>NUCLEOTIDE SEQUENCE [LARGE SCALE GENOMIC DNA]</scope>
    <source>
        <strain evidence="1 2">Ps_40</strain>
    </source>
</reference>